<feature type="domain" description="G-protein coupled receptors family 1 profile" evidence="10">
    <location>
        <begin position="46"/>
        <end position="316"/>
    </location>
</feature>
<dbReference type="RefSeq" id="XP_031555094.1">
    <property type="nucleotide sequence ID" value="XM_031699234.1"/>
</dbReference>
<dbReference type="Gene3D" id="1.20.1070.10">
    <property type="entry name" value="Rhodopsin 7-helix transmembrane proteins"/>
    <property type="match status" value="1"/>
</dbReference>
<feature type="transmembrane region" description="Helical" evidence="9">
    <location>
        <begin position="199"/>
        <end position="224"/>
    </location>
</feature>
<dbReference type="SMART" id="SM01381">
    <property type="entry name" value="7TM_GPCR_Srsx"/>
    <property type="match status" value="1"/>
</dbReference>
<keyword evidence="3 9" id="KW-1133">Transmembrane helix</keyword>
<keyword evidence="5 9" id="KW-0472">Membrane</keyword>
<keyword evidence="11" id="KW-1185">Reference proteome</keyword>
<evidence type="ECO:0000313" key="11">
    <source>
        <dbReference type="Proteomes" id="UP000515163"/>
    </source>
</evidence>
<dbReference type="InterPro" id="IPR017452">
    <property type="entry name" value="GPCR_Rhodpsn_7TM"/>
</dbReference>
<organism evidence="11 12">
    <name type="scientific">Actinia tenebrosa</name>
    <name type="common">Australian red waratah sea anemone</name>
    <dbReference type="NCBI Taxonomy" id="6105"/>
    <lineage>
        <taxon>Eukaryota</taxon>
        <taxon>Metazoa</taxon>
        <taxon>Cnidaria</taxon>
        <taxon>Anthozoa</taxon>
        <taxon>Hexacorallia</taxon>
        <taxon>Actiniaria</taxon>
        <taxon>Actiniidae</taxon>
        <taxon>Actinia</taxon>
    </lineage>
</organism>
<dbReference type="SUPFAM" id="SSF81321">
    <property type="entry name" value="Family A G protein-coupled receptor-like"/>
    <property type="match status" value="1"/>
</dbReference>
<dbReference type="GeneID" id="116292001"/>
<dbReference type="AlphaFoldDB" id="A0A6P8HFB2"/>
<evidence type="ECO:0000256" key="7">
    <source>
        <dbReference type="ARBA" id="ARBA00023224"/>
    </source>
</evidence>
<proteinExistence type="inferred from homology"/>
<evidence type="ECO:0000256" key="4">
    <source>
        <dbReference type="ARBA" id="ARBA00023040"/>
    </source>
</evidence>
<evidence type="ECO:0000256" key="1">
    <source>
        <dbReference type="ARBA" id="ARBA00004141"/>
    </source>
</evidence>
<feature type="transmembrane region" description="Helical" evidence="9">
    <location>
        <begin position="152"/>
        <end position="171"/>
    </location>
</feature>
<feature type="transmembrane region" description="Helical" evidence="9">
    <location>
        <begin position="255"/>
        <end position="276"/>
    </location>
</feature>
<evidence type="ECO:0000256" key="9">
    <source>
        <dbReference type="SAM" id="Phobius"/>
    </source>
</evidence>
<evidence type="ECO:0000313" key="12">
    <source>
        <dbReference type="RefSeq" id="XP_031555094.1"/>
    </source>
</evidence>
<accession>A0A6P8HFB2</accession>
<dbReference type="KEGG" id="aten:116292001"/>
<comment type="subcellular location">
    <subcellularLocation>
        <location evidence="1">Membrane</location>
        <topology evidence="1">Multi-pass membrane protein</topology>
    </subcellularLocation>
</comment>
<evidence type="ECO:0000256" key="8">
    <source>
        <dbReference type="RuleBase" id="RU000688"/>
    </source>
</evidence>
<sequence>MSDQRANITFFNFSVLPQPWIITIPESQRIAFIVCYALILVLSVLGNTSIIAIVARNPSMRSTINYLIANMAATDLAASVVVTGWRLFVMHNLSQEYEVLGVLGNMFCKLRPFIRDVSLAVSIFSMVAIAFDRFFAVVFPMRRTPRLLHLRVLLPIIWCLSLGTFTVYMVTYRLTSPVHGVDICIHKWPTRDPIKSNTIFYLSTIFTVFWLVPLTTIAILYTIIALKMRHQTIPGQQSSDAEQARRKQNKSIAKMAFAIVIFFFLCWFPFHTISILKLVVWKGSIPNGVDPHLFAIFYDTMTMISYVSFVVNPYVCLTFSSKFRKCFRNLFPFALCFATRISCPVQGTGHRAIVSSV</sequence>
<feature type="transmembrane region" description="Helical" evidence="9">
    <location>
        <begin position="296"/>
        <end position="319"/>
    </location>
</feature>
<dbReference type="PROSITE" id="PS50262">
    <property type="entry name" value="G_PROTEIN_RECEP_F1_2"/>
    <property type="match status" value="1"/>
</dbReference>
<dbReference type="GO" id="GO:0016020">
    <property type="term" value="C:membrane"/>
    <property type="evidence" value="ECO:0007669"/>
    <property type="project" value="UniProtKB-SubCell"/>
</dbReference>
<comment type="similarity">
    <text evidence="8">Belongs to the G-protein coupled receptor 1 family.</text>
</comment>
<keyword evidence="6 8" id="KW-0675">Receptor</keyword>
<dbReference type="PANTHER" id="PTHR24243:SF208">
    <property type="entry name" value="PYROKININ-1 RECEPTOR"/>
    <property type="match status" value="1"/>
</dbReference>
<dbReference type="InterPro" id="IPR000276">
    <property type="entry name" value="GPCR_Rhodpsn"/>
</dbReference>
<keyword evidence="4 8" id="KW-0297">G-protein coupled receptor</keyword>
<dbReference type="PANTHER" id="PTHR24243">
    <property type="entry name" value="G-PROTEIN COUPLED RECEPTOR"/>
    <property type="match status" value="1"/>
</dbReference>
<dbReference type="OrthoDB" id="5962705at2759"/>
<dbReference type="GO" id="GO:0004930">
    <property type="term" value="F:G protein-coupled receptor activity"/>
    <property type="evidence" value="ECO:0007669"/>
    <property type="project" value="UniProtKB-KW"/>
</dbReference>
<feature type="transmembrane region" description="Helical" evidence="9">
    <location>
        <begin position="67"/>
        <end position="88"/>
    </location>
</feature>
<dbReference type="InParanoid" id="A0A6P8HFB2"/>
<dbReference type="Pfam" id="PF00001">
    <property type="entry name" value="7tm_1"/>
    <property type="match status" value="1"/>
</dbReference>
<evidence type="ECO:0000256" key="3">
    <source>
        <dbReference type="ARBA" id="ARBA00022989"/>
    </source>
</evidence>
<evidence type="ECO:0000256" key="5">
    <source>
        <dbReference type="ARBA" id="ARBA00023136"/>
    </source>
</evidence>
<gene>
    <name evidence="12" type="primary">LOC116292001</name>
</gene>
<feature type="transmembrane region" description="Helical" evidence="9">
    <location>
        <begin position="30"/>
        <end position="55"/>
    </location>
</feature>
<dbReference type="Proteomes" id="UP000515163">
    <property type="component" value="Unplaced"/>
</dbReference>
<keyword evidence="2 8" id="KW-0812">Transmembrane</keyword>
<evidence type="ECO:0000259" key="10">
    <source>
        <dbReference type="PROSITE" id="PS50262"/>
    </source>
</evidence>
<evidence type="ECO:0000256" key="2">
    <source>
        <dbReference type="ARBA" id="ARBA00022692"/>
    </source>
</evidence>
<reference evidence="12" key="1">
    <citation type="submission" date="2025-08" db="UniProtKB">
        <authorList>
            <consortium name="RefSeq"/>
        </authorList>
    </citation>
    <scope>IDENTIFICATION</scope>
    <source>
        <tissue evidence="12">Tentacle</tissue>
    </source>
</reference>
<keyword evidence="7 8" id="KW-0807">Transducer</keyword>
<feature type="transmembrane region" description="Helical" evidence="9">
    <location>
        <begin position="119"/>
        <end position="140"/>
    </location>
</feature>
<name>A0A6P8HFB2_ACTTE</name>
<evidence type="ECO:0000256" key="6">
    <source>
        <dbReference type="ARBA" id="ARBA00023170"/>
    </source>
</evidence>
<protein>
    <submittedName>
        <fullName evidence="12">QRFP-like peptide receptor</fullName>
    </submittedName>
</protein>
<dbReference type="PRINTS" id="PR00237">
    <property type="entry name" value="GPCRRHODOPSN"/>
</dbReference>
<dbReference type="PROSITE" id="PS00237">
    <property type="entry name" value="G_PROTEIN_RECEP_F1_1"/>
    <property type="match status" value="1"/>
</dbReference>